<dbReference type="Gene3D" id="3.90.470.20">
    <property type="entry name" value="4'-phosphopantetheinyl transferase domain"/>
    <property type="match status" value="1"/>
</dbReference>
<dbReference type="InterPro" id="IPR008278">
    <property type="entry name" value="4-PPantetheinyl_Trfase_dom"/>
</dbReference>
<evidence type="ECO:0000256" key="6">
    <source>
        <dbReference type="ARBA" id="ARBA00023098"/>
    </source>
</evidence>
<dbReference type="GeneID" id="66872522"/>
<evidence type="ECO:0000256" key="8">
    <source>
        <dbReference type="HAMAP-Rule" id="MF_00101"/>
    </source>
</evidence>
<dbReference type="GO" id="GO:0008897">
    <property type="term" value="F:holo-[acyl-carrier-protein] synthase activity"/>
    <property type="evidence" value="ECO:0007669"/>
    <property type="project" value="UniProtKB-UniRule"/>
</dbReference>
<keyword evidence="3 8" id="KW-0479">Metal-binding</keyword>
<feature type="binding site" evidence="8">
    <location>
        <position position="59"/>
    </location>
    <ligand>
        <name>Mg(2+)</name>
        <dbReference type="ChEBI" id="CHEBI:18420"/>
    </ligand>
</feature>
<dbReference type="GO" id="GO:0005737">
    <property type="term" value="C:cytoplasm"/>
    <property type="evidence" value="ECO:0007669"/>
    <property type="project" value="UniProtKB-SubCell"/>
</dbReference>
<keyword evidence="11" id="KW-1185">Reference proteome</keyword>
<protein>
    <recommendedName>
        <fullName evidence="8">Holo-[acyl-carrier-protein] synthase</fullName>
        <shortName evidence="8">Holo-ACP synthase</shortName>
        <ecNumber evidence="8">2.7.8.7</ecNumber>
    </recommendedName>
    <alternativeName>
        <fullName evidence="8">4'-phosphopantetheinyl transferase AcpS</fullName>
    </alternativeName>
</protein>
<feature type="domain" description="4'-phosphopantetheinyl transferase" evidence="9">
    <location>
        <begin position="4"/>
        <end position="112"/>
    </location>
</feature>
<evidence type="ECO:0000256" key="4">
    <source>
        <dbReference type="ARBA" id="ARBA00022832"/>
    </source>
</evidence>
<keyword evidence="5 8" id="KW-0460">Magnesium</keyword>
<dbReference type="GO" id="GO:0000287">
    <property type="term" value="F:magnesium ion binding"/>
    <property type="evidence" value="ECO:0007669"/>
    <property type="project" value="UniProtKB-UniRule"/>
</dbReference>
<proteinExistence type="inferred from homology"/>
<evidence type="ECO:0000256" key="5">
    <source>
        <dbReference type="ARBA" id="ARBA00022842"/>
    </source>
</evidence>
<dbReference type="NCBIfam" id="TIGR00516">
    <property type="entry name" value="acpS"/>
    <property type="match status" value="1"/>
</dbReference>
<dbReference type="Pfam" id="PF01648">
    <property type="entry name" value="ACPS"/>
    <property type="match status" value="1"/>
</dbReference>
<sequence length="120" mass="13191">MIKGIGIDIIELERIKQSIKNNGRFIERILTPAEREGYRLLTSDKRKVEYVAGRFAAKEAFAKAAGTGIGKLSFQDIEVTKLENGSPVLNVKGFESVAIFVSISHAKHYAVAQVVLEAQS</sequence>
<keyword evidence="8" id="KW-0963">Cytoplasm</keyword>
<dbReference type="GO" id="GO:0006633">
    <property type="term" value="P:fatty acid biosynthetic process"/>
    <property type="evidence" value="ECO:0007669"/>
    <property type="project" value="UniProtKB-UniRule"/>
</dbReference>
<comment type="function">
    <text evidence="8">Transfers the 4'-phosphopantetheine moiety from coenzyme A to a Ser of acyl-carrier-protein.</text>
</comment>
<dbReference type="EMBL" id="LGTO01000005">
    <property type="protein sequence ID" value="KNE21686.1"/>
    <property type="molecule type" value="Genomic_DNA"/>
</dbReference>
<evidence type="ECO:0000256" key="2">
    <source>
        <dbReference type="ARBA" id="ARBA00022679"/>
    </source>
</evidence>
<organism evidence="10 11">
    <name type="scientific">Virgibacillus pantothenticus</name>
    <dbReference type="NCBI Taxonomy" id="1473"/>
    <lineage>
        <taxon>Bacteria</taxon>
        <taxon>Bacillati</taxon>
        <taxon>Bacillota</taxon>
        <taxon>Bacilli</taxon>
        <taxon>Bacillales</taxon>
        <taxon>Bacillaceae</taxon>
        <taxon>Virgibacillus</taxon>
    </lineage>
</organism>
<dbReference type="EC" id="2.7.8.7" evidence="8"/>
<dbReference type="InterPro" id="IPR002582">
    <property type="entry name" value="ACPS"/>
</dbReference>
<dbReference type="InterPro" id="IPR037143">
    <property type="entry name" value="4-PPantetheinyl_Trfase_dom_sf"/>
</dbReference>
<keyword evidence="1 8" id="KW-0444">Lipid biosynthesis</keyword>
<dbReference type="HAMAP" id="MF_00101">
    <property type="entry name" value="AcpS"/>
    <property type="match status" value="1"/>
</dbReference>
<dbReference type="RefSeq" id="WP_050351130.1">
    <property type="nucleotide sequence ID" value="NZ_BOSN01000010.1"/>
</dbReference>
<dbReference type="AlphaFoldDB" id="A0A0L0QSX1"/>
<evidence type="ECO:0000256" key="3">
    <source>
        <dbReference type="ARBA" id="ARBA00022723"/>
    </source>
</evidence>
<evidence type="ECO:0000313" key="11">
    <source>
        <dbReference type="Proteomes" id="UP000036780"/>
    </source>
</evidence>
<comment type="similarity">
    <text evidence="8">Belongs to the P-Pant transferase superfamily. AcpS family.</text>
</comment>
<keyword evidence="6 8" id="KW-0443">Lipid metabolism</keyword>
<name>A0A0L0QSX1_VIRPA</name>
<comment type="catalytic activity">
    <reaction evidence="8">
        <text>apo-[ACP] + CoA = holo-[ACP] + adenosine 3',5'-bisphosphate + H(+)</text>
        <dbReference type="Rhea" id="RHEA:12068"/>
        <dbReference type="Rhea" id="RHEA-COMP:9685"/>
        <dbReference type="Rhea" id="RHEA-COMP:9690"/>
        <dbReference type="ChEBI" id="CHEBI:15378"/>
        <dbReference type="ChEBI" id="CHEBI:29999"/>
        <dbReference type="ChEBI" id="CHEBI:57287"/>
        <dbReference type="ChEBI" id="CHEBI:58343"/>
        <dbReference type="ChEBI" id="CHEBI:64479"/>
        <dbReference type="EC" id="2.7.8.7"/>
    </reaction>
</comment>
<comment type="cofactor">
    <cofactor evidence="8">
        <name>Mg(2+)</name>
        <dbReference type="ChEBI" id="CHEBI:18420"/>
    </cofactor>
</comment>
<evidence type="ECO:0000259" key="9">
    <source>
        <dbReference type="Pfam" id="PF01648"/>
    </source>
</evidence>
<reference evidence="11" key="1">
    <citation type="submission" date="2015-07" db="EMBL/GenBank/DDBJ databases">
        <title>Fjat-10053 dsm26.</title>
        <authorList>
            <person name="Liu B."/>
            <person name="Wang J."/>
            <person name="Zhu Y."/>
            <person name="Liu G."/>
            <person name="Chen Q."/>
            <person name="Chen Z."/>
            <person name="Lan J."/>
            <person name="Che J."/>
            <person name="Ge C."/>
            <person name="Shi H."/>
            <person name="Pan Z."/>
            <person name="Liu X."/>
        </authorList>
    </citation>
    <scope>NUCLEOTIDE SEQUENCE [LARGE SCALE GENOMIC DNA]</scope>
    <source>
        <strain evidence="11">DSM 26</strain>
    </source>
</reference>
<dbReference type="InterPro" id="IPR004568">
    <property type="entry name" value="Ppantetheine-prot_Trfase_dom"/>
</dbReference>
<dbReference type="Proteomes" id="UP000036780">
    <property type="component" value="Unassembled WGS sequence"/>
</dbReference>
<dbReference type="NCBIfam" id="TIGR00556">
    <property type="entry name" value="pantethn_trn"/>
    <property type="match status" value="1"/>
</dbReference>
<evidence type="ECO:0000256" key="1">
    <source>
        <dbReference type="ARBA" id="ARBA00022516"/>
    </source>
</evidence>
<feature type="binding site" evidence="8">
    <location>
        <position position="8"/>
    </location>
    <ligand>
        <name>Mg(2+)</name>
        <dbReference type="ChEBI" id="CHEBI:18420"/>
    </ligand>
</feature>
<keyword evidence="7 8" id="KW-0275">Fatty acid biosynthesis</keyword>
<keyword evidence="2 8" id="KW-0808">Transferase</keyword>
<evidence type="ECO:0000256" key="7">
    <source>
        <dbReference type="ARBA" id="ARBA00023160"/>
    </source>
</evidence>
<gene>
    <name evidence="8" type="primary">acpS</name>
    <name evidence="10" type="ORF">AFK71_08625</name>
</gene>
<comment type="subcellular location">
    <subcellularLocation>
        <location evidence="8">Cytoplasm</location>
    </subcellularLocation>
</comment>
<evidence type="ECO:0000313" key="10">
    <source>
        <dbReference type="EMBL" id="KNE21686.1"/>
    </source>
</evidence>
<dbReference type="OrthoDB" id="517356at2"/>
<dbReference type="PATRIC" id="fig|1473.5.peg.4792"/>
<keyword evidence="4 8" id="KW-0276">Fatty acid metabolism</keyword>
<dbReference type="SUPFAM" id="SSF56214">
    <property type="entry name" value="4'-phosphopantetheinyl transferase"/>
    <property type="match status" value="1"/>
</dbReference>
<comment type="caution">
    <text evidence="10">The sequence shown here is derived from an EMBL/GenBank/DDBJ whole genome shotgun (WGS) entry which is preliminary data.</text>
</comment>
<accession>A0A0L0QSX1</accession>